<accession>A0A0R1W879</accession>
<dbReference type="GO" id="GO:0005737">
    <property type="term" value="C:cytoplasm"/>
    <property type="evidence" value="ECO:0007669"/>
    <property type="project" value="UniProtKB-SubCell"/>
</dbReference>
<dbReference type="InterPro" id="IPR029460">
    <property type="entry name" value="DNAPol_HHH"/>
</dbReference>
<comment type="subcellular location">
    <subcellularLocation>
        <location evidence="1">Cytoplasm</location>
    </subcellularLocation>
</comment>
<evidence type="ECO:0000313" key="13">
    <source>
        <dbReference type="EMBL" id="KRM13943.1"/>
    </source>
</evidence>
<evidence type="ECO:0000256" key="4">
    <source>
        <dbReference type="ARBA" id="ARBA00019114"/>
    </source>
</evidence>
<comment type="catalytic activity">
    <reaction evidence="11">
        <text>DNA(n) + a 2'-deoxyribonucleoside 5'-triphosphate = DNA(n+1) + diphosphate</text>
        <dbReference type="Rhea" id="RHEA:22508"/>
        <dbReference type="Rhea" id="RHEA-COMP:17339"/>
        <dbReference type="Rhea" id="RHEA-COMP:17340"/>
        <dbReference type="ChEBI" id="CHEBI:33019"/>
        <dbReference type="ChEBI" id="CHEBI:61560"/>
        <dbReference type="ChEBI" id="CHEBI:173112"/>
        <dbReference type="EC" id="2.7.7.7"/>
    </reaction>
</comment>
<evidence type="ECO:0000256" key="7">
    <source>
        <dbReference type="ARBA" id="ARBA00022705"/>
    </source>
</evidence>
<dbReference type="NCBIfam" id="TIGR00594">
    <property type="entry name" value="polc"/>
    <property type="match status" value="1"/>
</dbReference>
<evidence type="ECO:0000256" key="5">
    <source>
        <dbReference type="ARBA" id="ARBA00022679"/>
    </source>
</evidence>
<dbReference type="InterPro" id="IPR004365">
    <property type="entry name" value="NA-bd_OB_tRNA"/>
</dbReference>
<comment type="function">
    <text evidence="9">DNA polymerase III is a complex, multichain enzyme responsible for most of the replicative synthesis in bacteria. This DNA polymerase also exhibits 3' to 5' exonuclease activity. The alpha chain is the DNA polymerase.</text>
</comment>
<evidence type="ECO:0000313" key="14">
    <source>
        <dbReference type="Proteomes" id="UP000051315"/>
    </source>
</evidence>
<comment type="subunit">
    <text evidence="10">DNA polymerase III contains a core (composed of alpha, epsilon and theta chains) that associates with a tau subunit. This core dimerizes to form the POLIII' complex. PolIII' associates with the gamma complex (composed of gamma, delta, delta', psi and chi chains) and with the beta chain to form the complete DNA polymerase III complex.</text>
</comment>
<dbReference type="InterPro" id="IPR016195">
    <property type="entry name" value="Pol/histidinol_Pase-like"/>
</dbReference>
<protein>
    <recommendedName>
        <fullName evidence="4">DNA polymerase III subunit alpha</fullName>
        <ecNumber evidence="3">2.7.7.7</ecNumber>
    </recommendedName>
</protein>
<dbReference type="Gene3D" id="1.10.10.1600">
    <property type="entry name" value="Bacterial DNA polymerase III alpha subunit, thumb domain"/>
    <property type="match status" value="1"/>
</dbReference>
<evidence type="ECO:0000256" key="2">
    <source>
        <dbReference type="ARBA" id="ARBA00009496"/>
    </source>
</evidence>
<keyword evidence="8" id="KW-0239">DNA-directed DNA polymerase</keyword>
<name>A0A0R1W879_9LACO</name>
<dbReference type="CDD" id="cd04485">
    <property type="entry name" value="DnaE_OBF"/>
    <property type="match status" value="1"/>
</dbReference>
<organism evidence="13 14">
    <name type="scientific">Lapidilactobacillus concavus DSM 17758</name>
    <dbReference type="NCBI Taxonomy" id="1423735"/>
    <lineage>
        <taxon>Bacteria</taxon>
        <taxon>Bacillati</taxon>
        <taxon>Bacillota</taxon>
        <taxon>Bacilli</taxon>
        <taxon>Lactobacillales</taxon>
        <taxon>Lactobacillaceae</taxon>
        <taxon>Lapidilactobacillus</taxon>
    </lineage>
</organism>
<keyword evidence="6" id="KW-0548">Nucleotidyltransferase</keyword>
<evidence type="ECO:0000256" key="3">
    <source>
        <dbReference type="ARBA" id="ARBA00012417"/>
    </source>
</evidence>
<keyword evidence="5" id="KW-0808">Transferase</keyword>
<dbReference type="InterPro" id="IPR003141">
    <property type="entry name" value="Pol/His_phosphatase_N"/>
</dbReference>
<gene>
    <name evidence="13" type="ORF">FC15_GL000047</name>
</gene>
<dbReference type="SMART" id="SM00481">
    <property type="entry name" value="POLIIIAc"/>
    <property type="match status" value="1"/>
</dbReference>
<dbReference type="InterPro" id="IPR040982">
    <property type="entry name" value="DNA_pol3_finger"/>
</dbReference>
<evidence type="ECO:0000256" key="11">
    <source>
        <dbReference type="ARBA" id="ARBA00049244"/>
    </source>
</evidence>
<dbReference type="SUPFAM" id="SSF89550">
    <property type="entry name" value="PHP domain-like"/>
    <property type="match status" value="1"/>
</dbReference>
<dbReference type="InterPro" id="IPR004013">
    <property type="entry name" value="PHP_dom"/>
</dbReference>
<dbReference type="Proteomes" id="UP000051315">
    <property type="component" value="Unassembled WGS sequence"/>
</dbReference>
<keyword evidence="14" id="KW-1185">Reference proteome</keyword>
<dbReference type="InterPro" id="IPR004805">
    <property type="entry name" value="DnaE2/DnaE/PolC"/>
</dbReference>
<dbReference type="InterPro" id="IPR041931">
    <property type="entry name" value="DNA_pol3_alpha_thumb_dom"/>
</dbReference>
<dbReference type="Gene3D" id="3.20.20.140">
    <property type="entry name" value="Metal-dependent hydrolases"/>
    <property type="match status" value="1"/>
</dbReference>
<dbReference type="Pfam" id="PF14579">
    <property type="entry name" value="HHH_6"/>
    <property type="match status" value="1"/>
</dbReference>
<dbReference type="EMBL" id="AZFX01000001">
    <property type="protein sequence ID" value="KRM13943.1"/>
    <property type="molecule type" value="Genomic_DNA"/>
</dbReference>
<dbReference type="RefSeq" id="WP_057822725.1">
    <property type="nucleotide sequence ID" value="NZ_AZFX01000001.1"/>
</dbReference>
<dbReference type="GO" id="GO:0006260">
    <property type="term" value="P:DNA replication"/>
    <property type="evidence" value="ECO:0007669"/>
    <property type="project" value="UniProtKB-KW"/>
</dbReference>
<reference evidence="13 14" key="1">
    <citation type="journal article" date="2015" name="Genome Announc.">
        <title>Expanding the biotechnology potential of lactobacilli through comparative genomics of 213 strains and associated genera.</title>
        <authorList>
            <person name="Sun Z."/>
            <person name="Harris H.M."/>
            <person name="McCann A."/>
            <person name="Guo C."/>
            <person name="Argimon S."/>
            <person name="Zhang W."/>
            <person name="Yang X."/>
            <person name="Jeffery I.B."/>
            <person name="Cooney J.C."/>
            <person name="Kagawa T.F."/>
            <person name="Liu W."/>
            <person name="Song Y."/>
            <person name="Salvetti E."/>
            <person name="Wrobel A."/>
            <person name="Rasinkangas P."/>
            <person name="Parkhill J."/>
            <person name="Rea M.C."/>
            <person name="O'Sullivan O."/>
            <person name="Ritari J."/>
            <person name="Douillard F.P."/>
            <person name="Paul Ross R."/>
            <person name="Yang R."/>
            <person name="Briner A.E."/>
            <person name="Felis G.E."/>
            <person name="de Vos W.M."/>
            <person name="Barrangou R."/>
            <person name="Klaenhammer T.R."/>
            <person name="Caufield P.W."/>
            <person name="Cui Y."/>
            <person name="Zhang H."/>
            <person name="O'Toole P.W."/>
        </authorList>
    </citation>
    <scope>NUCLEOTIDE SEQUENCE [LARGE SCALE GENOMIC DNA]</scope>
    <source>
        <strain evidence="13 14">DSM 17758</strain>
    </source>
</reference>
<evidence type="ECO:0000256" key="10">
    <source>
        <dbReference type="ARBA" id="ARBA00026073"/>
    </source>
</evidence>
<dbReference type="PATRIC" id="fig|1423735.3.peg.47"/>
<dbReference type="Gene3D" id="1.10.150.870">
    <property type="match status" value="1"/>
</dbReference>
<sequence>MTFVNLQVRSAFSLLQSATKIDDLVQTAHQYGYQAIALTDLNTMYGVVHFYRAAKAAGIKPIIGLTVQIASLVAPEKTSDLILLAKNNHGYHQLFKISSLKMTQDQLTWSDIAPLLSDVIVILPPIASETAALLTASHEAREQWLTSVSTAFSDPQAQLYVGISTRGVTKTDLNQIQSVASELNLHLVAVDDVRYLRPQDTFTNEVLAAIDHGEQLEDPVFRATQQGTYYLDRLENISERYERAGLADASHQTQQIADQCEVELEFKRAQLPHFPVPEKTTAASYLLQLAETGLKRRVGEPVDAAYQERLRNELKVIVSMGFADYFLIVWDVIRHAHQVGIMTGPGRGSAAGSLVAYSLGITEVDPLKYDLLFERFLNPERVSMPDIDLDIPDDRRDELIQYMHERYGDQHMAQIITFGTLAAKQALRDVGRTFKLTQIEMSEWSQAVPSQLNITLRAAYQQSERLKNLVVGSEKNKLLFKTALAIEGLPRHYSTHAAGIVLSETPLTDTVPVQGASDDIKLTQLPKGDVESLGLLKMDFLGLRNLSILNTTIEAVRKHHPELAEFDPRRIDLEDQATLELFQKGDTDGVFQFESSGIRNVLQRLHPTKFDDVVATNALYRPGPMENIPTFIARKNGKEAVSYPVPELKAILQDTYGVLVYQEQIMQVAVKMAGFTLAQADNLRRAVSKKKKADLDQARDNFIKGSIAQGYQETVAKTVYDYIERFANYGFNKSHSVAYSMVAFWLAYLKVHYPAEFFLSLLNSNLNNDRKIASYLQELRSRHVKVAGPDINLSAAEFTLDQGRVRFGFESIKGIRRDFIHAIIDERQANGHFADLDDFLKRLTMRYLKLEPITALAQVGCFDGFDHNRHQVVANLEDLIESLQLSGDSVPLFDVLAPKVAQVSDYSDQERIELEKELIGVYLSGHPLSNYQQTFERVHATTVSQLDAKPTTLLVYLRHVKTIRTKRGEQMAFVSAEDLTDEIEITVFPRVFQRAHDFLATGKVLVVKGKRDARPGQAGQRQFIADAVELAAPDQIPATLFLQVTADQDLSKIRPEMKRILLAHPGFSSVIVHFAASQRNIQLGTPYHVNVTGELIEKLARLLGSENVVAKH</sequence>
<dbReference type="InterPro" id="IPR011708">
    <property type="entry name" value="DNA_pol3_alpha_NTPase_dom"/>
</dbReference>
<feature type="domain" description="Polymerase/histidinol phosphatase N-terminal" evidence="12">
    <location>
        <begin position="4"/>
        <end position="71"/>
    </location>
</feature>
<dbReference type="PANTHER" id="PTHR32294:SF0">
    <property type="entry name" value="DNA POLYMERASE III SUBUNIT ALPHA"/>
    <property type="match status" value="1"/>
</dbReference>
<comment type="similarity">
    <text evidence="2">Belongs to the DNA polymerase type-C family. DnaE subfamily.</text>
</comment>
<dbReference type="Pfam" id="PF17657">
    <property type="entry name" value="DNA_pol3_finger"/>
    <property type="match status" value="1"/>
</dbReference>
<dbReference type="GO" id="GO:0008408">
    <property type="term" value="F:3'-5' exonuclease activity"/>
    <property type="evidence" value="ECO:0007669"/>
    <property type="project" value="InterPro"/>
</dbReference>
<dbReference type="Pfam" id="PF07733">
    <property type="entry name" value="DNA_pol3_alpha"/>
    <property type="match status" value="1"/>
</dbReference>
<dbReference type="AlphaFoldDB" id="A0A0R1W879"/>
<dbReference type="Pfam" id="PF01336">
    <property type="entry name" value="tRNA_anti-codon"/>
    <property type="match status" value="1"/>
</dbReference>
<evidence type="ECO:0000259" key="12">
    <source>
        <dbReference type="SMART" id="SM00481"/>
    </source>
</evidence>
<dbReference type="NCBIfam" id="NF004226">
    <property type="entry name" value="PRK05673.1"/>
    <property type="match status" value="1"/>
</dbReference>
<keyword evidence="7" id="KW-0235">DNA replication</keyword>
<evidence type="ECO:0000256" key="8">
    <source>
        <dbReference type="ARBA" id="ARBA00022932"/>
    </source>
</evidence>
<evidence type="ECO:0000256" key="1">
    <source>
        <dbReference type="ARBA" id="ARBA00004496"/>
    </source>
</evidence>
<dbReference type="PANTHER" id="PTHR32294">
    <property type="entry name" value="DNA POLYMERASE III SUBUNIT ALPHA"/>
    <property type="match status" value="1"/>
</dbReference>
<evidence type="ECO:0000256" key="9">
    <source>
        <dbReference type="ARBA" id="ARBA00025611"/>
    </source>
</evidence>
<proteinExistence type="inferred from homology"/>
<dbReference type="OrthoDB" id="9803237at2"/>
<dbReference type="EC" id="2.7.7.7" evidence="3"/>
<dbReference type="GO" id="GO:0003887">
    <property type="term" value="F:DNA-directed DNA polymerase activity"/>
    <property type="evidence" value="ECO:0007669"/>
    <property type="project" value="UniProtKB-KW"/>
</dbReference>
<dbReference type="Pfam" id="PF02811">
    <property type="entry name" value="PHP"/>
    <property type="match status" value="1"/>
</dbReference>
<dbReference type="CDD" id="cd07431">
    <property type="entry name" value="PHP_PolIIIA"/>
    <property type="match status" value="1"/>
</dbReference>
<dbReference type="GO" id="GO:0003676">
    <property type="term" value="F:nucleic acid binding"/>
    <property type="evidence" value="ECO:0007669"/>
    <property type="project" value="InterPro"/>
</dbReference>
<evidence type="ECO:0000256" key="6">
    <source>
        <dbReference type="ARBA" id="ARBA00022695"/>
    </source>
</evidence>
<dbReference type="STRING" id="1423735.FC15_GL000047"/>
<comment type="caution">
    <text evidence="13">The sequence shown here is derived from an EMBL/GenBank/DDBJ whole genome shotgun (WGS) entry which is preliminary data.</text>
</comment>